<feature type="transmembrane region" description="Helical" evidence="2">
    <location>
        <begin position="38"/>
        <end position="69"/>
    </location>
</feature>
<dbReference type="PANTHER" id="PTHR10264:SF19">
    <property type="entry name" value="AT06885P-RELATED"/>
    <property type="match status" value="1"/>
</dbReference>
<dbReference type="InterPro" id="IPR001972">
    <property type="entry name" value="Stomatin_HflK_fam"/>
</dbReference>
<proteinExistence type="inferred from homology"/>
<evidence type="ECO:0000313" key="5">
    <source>
        <dbReference type="Proteomes" id="UP000177810"/>
    </source>
</evidence>
<feature type="domain" description="Band 7" evidence="3">
    <location>
        <begin position="72"/>
        <end position="248"/>
    </location>
</feature>
<organism evidence="4 5">
    <name type="scientific">Candidatus Portnoybacteria bacterium RBG_13_40_8</name>
    <dbReference type="NCBI Taxonomy" id="1801990"/>
    <lineage>
        <taxon>Bacteria</taxon>
        <taxon>Candidatus Portnoyibacteriota</taxon>
    </lineage>
</organism>
<dbReference type="Pfam" id="PF01145">
    <property type="entry name" value="Band_7"/>
    <property type="match status" value="1"/>
</dbReference>
<comment type="similarity">
    <text evidence="1">Belongs to the band 7/mec-2 family.</text>
</comment>
<dbReference type="GO" id="GO:0005886">
    <property type="term" value="C:plasma membrane"/>
    <property type="evidence" value="ECO:0007669"/>
    <property type="project" value="InterPro"/>
</dbReference>
<dbReference type="InterPro" id="IPR043202">
    <property type="entry name" value="Band-7_stomatin-like"/>
</dbReference>
<keyword evidence="2" id="KW-0472">Membrane</keyword>
<comment type="caution">
    <text evidence="4">The sequence shown here is derived from an EMBL/GenBank/DDBJ whole genome shotgun (WGS) entry which is preliminary data.</text>
</comment>
<dbReference type="Proteomes" id="UP000177810">
    <property type="component" value="Unassembled WGS sequence"/>
</dbReference>
<reference evidence="4 5" key="1">
    <citation type="journal article" date="2016" name="Nat. Commun.">
        <title>Thousands of microbial genomes shed light on interconnected biogeochemical processes in an aquifer system.</title>
        <authorList>
            <person name="Anantharaman K."/>
            <person name="Brown C.T."/>
            <person name="Hug L.A."/>
            <person name="Sharon I."/>
            <person name="Castelle C.J."/>
            <person name="Probst A.J."/>
            <person name="Thomas B.C."/>
            <person name="Singh A."/>
            <person name="Wilkins M.J."/>
            <person name="Karaoz U."/>
            <person name="Brodie E.L."/>
            <person name="Williams K.H."/>
            <person name="Hubbard S.S."/>
            <person name="Banfield J.F."/>
        </authorList>
    </citation>
    <scope>NUCLEOTIDE SEQUENCE [LARGE SCALE GENOMIC DNA]</scope>
</reference>
<dbReference type="InterPro" id="IPR036013">
    <property type="entry name" value="Band_7/SPFH_dom_sf"/>
</dbReference>
<name>A0A1G2F448_9BACT</name>
<dbReference type="EMBL" id="MHMT01000013">
    <property type="protein sequence ID" value="OGZ32799.1"/>
    <property type="molecule type" value="Genomic_DNA"/>
</dbReference>
<evidence type="ECO:0000256" key="1">
    <source>
        <dbReference type="ARBA" id="ARBA00008164"/>
    </source>
</evidence>
<dbReference type="PRINTS" id="PR00721">
    <property type="entry name" value="STOMATIN"/>
</dbReference>
<evidence type="ECO:0000256" key="2">
    <source>
        <dbReference type="SAM" id="Phobius"/>
    </source>
</evidence>
<accession>A0A1G2F448</accession>
<dbReference type="PANTHER" id="PTHR10264">
    <property type="entry name" value="BAND 7 PROTEIN-RELATED"/>
    <property type="match status" value="1"/>
</dbReference>
<dbReference type="SMART" id="SM00244">
    <property type="entry name" value="PHB"/>
    <property type="match status" value="1"/>
</dbReference>
<dbReference type="STRING" id="1801990.A2V69_03150"/>
<evidence type="ECO:0000259" key="3">
    <source>
        <dbReference type="SMART" id="SM00244"/>
    </source>
</evidence>
<sequence>MAETKGVVKIDDPKQLEINNWKGFVENWRKLSIKAIPYGFVLFVFALFFPFKYAVIMIFLSVLPIVSWYASHSFKETKAWERLLVFRKGTIPDVTHVREPGWAWTKWPSERTLFVKMYERRIDVPPQKIVIESGLEGSSKHKLNKISITVDPIFYFKIKSDNQSVIDSVTKIEDAHGALKDLFIFTLRQTCAKFTPDVLIGNQKDEINESIKTAVQKEVEDWGIQVTKAGIQDVQLPKEYEEAMNAVPAADRRYEAKIIDANAEARRVEIVYRTTKKEDSDLTLRSMEAMERFAEGKGSPIIFGGLKQFLREILGKEDKK</sequence>
<evidence type="ECO:0000313" key="4">
    <source>
        <dbReference type="EMBL" id="OGZ32799.1"/>
    </source>
</evidence>
<protein>
    <recommendedName>
        <fullName evidence="3">Band 7 domain-containing protein</fullName>
    </recommendedName>
</protein>
<keyword evidence="2" id="KW-1133">Transmembrane helix</keyword>
<keyword evidence="2" id="KW-0812">Transmembrane</keyword>
<dbReference type="Gene3D" id="3.30.479.30">
    <property type="entry name" value="Band 7 domain"/>
    <property type="match status" value="1"/>
</dbReference>
<gene>
    <name evidence="4" type="ORF">A2V69_03150</name>
</gene>
<dbReference type="InterPro" id="IPR001107">
    <property type="entry name" value="Band_7"/>
</dbReference>
<dbReference type="AlphaFoldDB" id="A0A1G2F448"/>
<dbReference type="SUPFAM" id="SSF117892">
    <property type="entry name" value="Band 7/SPFH domain"/>
    <property type="match status" value="1"/>
</dbReference>